<evidence type="ECO:0000256" key="11">
    <source>
        <dbReference type="ARBA" id="ARBA00022777"/>
    </source>
</evidence>
<dbReference type="PROSITE" id="PS50113">
    <property type="entry name" value="PAC"/>
    <property type="match status" value="1"/>
</dbReference>
<dbReference type="SUPFAM" id="SSF55874">
    <property type="entry name" value="ATPase domain of HSP90 chaperone/DNA topoisomerase II/histidine kinase"/>
    <property type="match status" value="1"/>
</dbReference>
<dbReference type="GO" id="GO:0009881">
    <property type="term" value="F:photoreceptor activity"/>
    <property type="evidence" value="ECO:0007669"/>
    <property type="project" value="UniProtKB-KW"/>
</dbReference>
<sequence>MVSWGGVLKHEGQIQEQDWREAATIHGDAARFIWYIDTDTCEIDETLREMTGLSHAVGRVSSQVFLGQISEGDLSFVTLAVKETVETGQPYRAEFRFVRPDGEVIWLAGHGELTETENGERVIVGINYDITQLRKEQERANLVSYEMNHRIKNIFTIVSSLFRASARKTETKEELVDAFEKRLNALTALNSVVMANGNMAASLTRVVETVLAPFNEGRIRYAIDDLQLNNTTAQTIALVLNELATNAIKYGGLSPQGGGVDLRVTTTDETFRLQWTEDAGRRIEPPAKANGFGMSVLTGMTASTFAGKPEIVWHDTGFAFSCTWPIANVRDESTIAGYFADAAIADQGAAAPR</sequence>
<dbReference type="InterPro" id="IPR000014">
    <property type="entry name" value="PAS"/>
</dbReference>
<evidence type="ECO:0000256" key="1">
    <source>
        <dbReference type="ARBA" id="ARBA00000085"/>
    </source>
</evidence>
<dbReference type="InterPro" id="IPR035965">
    <property type="entry name" value="PAS-like_dom_sf"/>
</dbReference>
<dbReference type="SMART" id="SM00086">
    <property type="entry name" value="PAC"/>
    <property type="match status" value="1"/>
</dbReference>
<dbReference type="InterPro" id="IPR013655">
    <property type="entry name" value="PAS_fold_3"/>
</dbReference>
<evidence type="ECO:0000256" key="4">
    <source>
        <dbReference type="ARBA" id="ARBA00022553"/>
    </source>
</evidence>
<evidence type="ECO:0000256" key="6">
    <source>
        <dbReference type="ARBA" id="ARBA00022630"/>
    </source>
</evidence>
<protein>
    <recommendedName>
        <fullName evidence="2">histidine kinase</fullName>
        <ecNumber evidence="2">2.7.13.3</ecNumber>
    </recommendedName>
</protein>
<dbReference type="GO" id="GO:0004673">
    <property type="term" value="F:protein histidine kinase activity"/>
    <property type="evidence" value="ECO:0007669"/>
    <property type="project" value="UniProtKB-EC"/>
</dbReference>
<dbReference type="PANTHER" id="PTHR41523">
    <property type="entry name" value="TWO-COMPONENT SYSTEM SENSOR PROTEIN"/>
    <property type="match status" value="1"/>
</dbReference>
<keyword evidence="9" id="KW-0677">Repeat</keyword>
<dbReference type="Pfam" id="PF07536">
    <property type="entry name" value="HWE_HK"/>
    <property type="match status" value="1"/>
</dbReference>
<dbReference type="EC" id="2.7.13.3" evidence="2"/>
<keyword evidence="4" id="KW-0597">Phosphoprotein</keyword>
<keyword evidence="13" id="KW-0157">Chromophore</keyword>
<organism evidence="17 18">
    <name type="scientific">Yoonia litorea</name>
    <dbReference type="NCBI Taxonomy" id="1123755"/>
    <lineage>
        <taxon>Bacteria</taxon>
        <taxon>Pseudomonadati</taxon>
        <taxon>Pseudomonadota</taxon>
        <taxon>Alphaproteobacteria</taxon>
        <taxon>Rhodobacterales</taxon>
        <taxon>Paracoccaceae</taxon>
        <taxon>Yoonia</taxon>
    </lineage>
</organism>
<evidence type="ECO:0000313" key="18">
    <source>
        <dbReference type="Proteomes" id="UP000198926"/>
    </source>
</evidence>
<evidence type="ECO:0000256" key="7">
    <source>
        <dbReference type="ARBA" id="ARBA00022643"/>
    </source>
</evidence>
<dbReference type="Pfam" id="PF08447">
    <property type="entry name" value="PAS_3"/>
    <property type="match status" value="1"/>
</dbReference>
<evidence type="ECO:0000256" key="5">
    <source>
        <dbReference type="ARBA" id="ARBA00022606"/>
    </source>
</evidence>
<keyword evidence="7" id="KW-0288">FMN</keyword>
<reference evidence="17 18" key="1">
    <citation type="submission" date="2016-10" db="EMBL/GenBank/DDBJ databases">
        <authorList>
            <person name="de Groot N.N."/>
        </authorList>
    </citation>
    <scope>NUCLEOTIDE SEQUENCE [LARGE SCALE GENOMIC DNA]</scope>
    <source>
        <strain evidence="17 18">DSM 29433</strain>
    </source>
</reference>
<dbReference type="SUPFAM" id="SSF55785">
    <property type="entry name" value="PYP-like sensor domain (PAS domain)"/>
    <property type="match status" value="1"/>
</dbReference>
<evidence type="ECO:0000256" key="14">
    <source>
        <dbReference type="ARBA" id="ARBA00023026"/>
    </source>
</evidence>
<gene>
    <name evidence="17" type="ORF">SAMN05444714_0613</name>
</gene>
<dbReference type="Proteomes" id="UP000198926">
    <property type="component" value="Unassembled WGS sequence"/>
</dbReference>
<dbReference type="Gene3D" id="3.30.565.10">
    <property type="entry name" value="Histidine kinase-like ATPase, C-terminal domain"/>
    <property type="match status" value="1"/>
</dbReference>
<evidence type="ECO:0000256" key="8">
    <source>
        <dbReference type="ARBA" id="ARBA00022679"/>
    </source>
</evidence>
<keyword evidence="15" id="KW-0675">Receptor</keyword>
<dbReference type="AlphaFoldDB" id="A0A1I6LK27"/>
<keyword evidence="3" id="KW-0600">Photoreceptor protein</keyword>
<proteinExistence type="predicted"/>
<evidence type="ECO:0000256" key="10">
    <source>
        <dbReference type="ARBA" id="ARBA00022741"/>
    </source>
</evidence>
<feature type="domain" description="PAC" evidence="16">
    <location>
        <begin position="91"/>
        <end position="142"/>
    </location>
</feature>
<dbReference type="InterPro" id="IPR000700">
    <property type="entry name" value="PAS-assoc_C"/>
</dbReference>
<dbReference type="InterPro" id="IPR011102">
    <property type="entry name" value="Sig_transdc_His_kinase_HWE"/>
</dbReference>
<evidence type="ECO:0000256" key="13">
    <source>
        <dbReference type="ARBA" id="ARBA00022991"/>
    </source>
</evidence>
<keyword evidence="12" id="KW-0067">ATP-binding</keyword>
<keyword evidence="6" id="KW-0285">Flavoprotein</keyword>
<keyword evidence="18" id="KW-1185">Reference proteome</keyword>
<evidence type="ECO:0000256" key="15">
    <source>
        <dbReference type="ARBA" id="ARBA00023170"/>
    </source>
</evidence>
<dbReference type="NCBIfam" id="TIGR00229">
    <property type="entry name" value="sensory_box"/>
    <property type="match status" value="1"/>
</dbReference>
<dbReference type="STRING" id="1123755.SAMN05444714_0613"/>
<keyword evidence="11" id="KW-0418">Kinase</keyword>
<name>A0A1I6LK27_9RHOB</name>
<evidence type="ECO:0000313" key="17">
    <source>
        <dbReference type="EMBL" id="SFS03877.1"/>
    </source>
</evidence>
<keyword evidence="14" id="KW-0843">Virulence</keyword>
<dbReference type="SMART" id="SM00911">
    <property type="entry name" value="HWE_HK"/>
    <property type="match status" value="1"/>
</dbReference>
<keyword evidence="5" id="KW-0716">Sensory transduction</keyword>
<dbReference type="CDD" id="cd00130">
    <property type="entry name" value="PAS"/>
    <property type="match status" value="1"/>
</dbReference>
<comment type="catalytic activity">
    <reaction evidence="1">
        <text>ATP + protein L-histidine = ADP + protein N-phospho-L-histidine.</text>
        <dbReference type="EC" id="2.7.13.3"/>
    </reaction>
</comment>
<evidence type="ECO:0000256" key="2">
    <source>
        <dbReference type="ARBA" id="ARBA00012438"/>
    </source>
</evidence>
<evidence type="ECO:0000256" key="12">
    <source>
        <dbReference type="ARBA" id="ARBA00022840"/>
    </source>
</evidence>
<dbReference type="GO" id="GO:0005524">
    <property type="term" value="F:ATP binding"/>
    <property type="evidence" value="ECO:0007669"/>
    <property type="project" value="UniProtKB-KW"/>
</dbReference>
<evidence type="ECO:0000256" key="9">
    <source>
        <dbReference type="ARBA" id="ARBA00022737"/>
    </source>
</evidence>
<accession>A0A1I6LK27</accession>
<dbReference type="InterPro" id="IPR036890">
    <property type="entry name" value="HATPase_C_sf"/>
</dbReference>
<evidence type="ECO:0000256" key="3">
    <source>
        <dbReference type="ARBA" id="ARBA00022543"/>
    </source>
</evidence>
<dbReference type="InterPro" id="IPR001610">
    <property type="entry name" value="PAC"/>
</dbReference>
<keyword evidence="10" id="KW-0547">Nucleotide-binding</keyword>
<dbReference type="PANTHER" id="PTHR41523:SF8">
    <property type="entry name" value="ETHYLENE RESPONSE SENSOR PROTEIN"/>
    <property type="match status" value="1"/>
</dbReference>
<dbReference type="Gene3D" id="3.30.450.20">
    <property type="entry name" value="PAS domain"/>
    <property type="match status" value="1"/>
</dbReference>
<evidence type="ECO:0000259" key="16">
    <source>
        <dbReference type="PROSITE" id="PS50113"/>
    </source>
</evidence>
<keyword evidence="8" id="KW-0808">Transferase</keyword>
<dbReference type="EMBL" id="FOZM01000001">
    <property type="protein sequence ID" value="SFS03877.1"/>
    <property type="molecule type" value="Genomic_DNA"/>
</dbReference>